<dbReference type="InterPro" id="IPR052526">
    <property type="entry name" value="HTH-type_Bedaq_tolerance"/>
</dbReference>
<dbReference type="PANTHER" id="PTHR39515:SF2">
    <property type="entry name" value="HTH-TYPE TRANSCRIPTIONAL REGULATOR RV0880"/>
    <property type="match status" value="1"/>
</dbReference>
<sequence>MALWLDRDEPNLKLSWSMTATKVSIDDALRVVIAMHRLMRSLRRSSSTGSVHPTQLIVLALLAQHGPMRIGALAERVPCSQPTATTAVAGLEEAGLVQREPDPSDGRATHVVATTAGEVTMRSFAHSEAKALADKLSELPAEDLRLLLDATPVLAALADLPVRVQR</sequence>
<proteinExistence type="predicted"/>
<dbReference type="Gene3D" id="1.10.10.10">
    <property type="entry name" value="Winged helix-like DNA-binding domain superfamily/Winged helix DNA-binding domain"/>
    <property type="match status" value="1"/>
</dbReference>
<dbReference type="InterPro" id="IPR000835">
    <property type="entry name" value="HTH_MarR-typ"/>
</dbReference>
<reference evidence="2 3" key="1">
    <citation type="journal article" date="2019" name="Int. J. Syst. Evol. Microbiol.">
        <title>The Global Catalogue of Microorganisms (GCM) 10K type strain sequencing project: providing services to taxonomists for standard genome sequencing and annotation.</title>
        <authorList>
            <consortium name="The Broad Institute Genomics Platform"/>
            <consortium name="The Broad Institute Genome Sequencing Center for Infectious Disease"/>
            <person name="Wu L."/>
            <person name="Ma J."/>
        </authorList>
    </citation>
    <scope>NUCLEOTIDE SEQUENCE [LARGE SCALE GENOMIC DNA]</scope>
    <source>
        <strain evidence="2 3">JCM 14545</strain>
    </source>
</reference>
<protein>
    <recommendedName>
        <fullName evidence="1">HTH marR-type domain-containing protein</fullName>
    </recommendedName>
</protein>
<dbReference type="PROSITE" id="PS50995">
    <property type="entry name" value="HTH_MARR_2"/>
    <property type="match status" value="1"/>
</dbReference>
<evidence type="ECO:0000313" key="3">
    <source>
        <dbReference type="Proteomes" id="UP001501116"/>
    </source>
</evidence>
<keyword evidence="3" id="KW-1185">Reference proteome</keyword>
<dbReference type="Proteomes" id="UP001501116">
    <property type="component" value="Unassembled WGS sequence"/>
</dbReference>
<dbReference type="InterPro" id="IPR036388">
    <property type="entry name" value="WH-like_DNA-bd_sf"/>
</dbReference>
<feature type="domain" description="HTH marR-type" evidence="1">
    <location>
        <begin position="28"/>
        <end position="156"/>
    </location>
</feature>
<dbReference type="SUPFAM" id="SSF46785">
    <property type="entry name" value="Winged helix' DNA-binding domain"/>
    <property type="match status" value="1"/>
</dbReference>
<accession>A0ABN2SS02</accession>
<evidence type="ECO:0000259" key="1">
    <source>
        <dbReference type="PROSITE" id="PS50995"/>
    </source>
</evidence>
<dbReference type="SMART" id="SM00347">
    <property type="entry name" value="HTH_MARR"/>
    <property type="match status" value="1"/>
</dbReference>
<dbReference type="InterPro" id="IPR011991">
    <property type="entry name" value="ArsR-like_HTH"/>
</dbReference>
<evidence type="ECO:0000313" key="2">
    <source>
        <dbReference type="EMBL" id="GAA1991502.1"/>
    </source>
</evidence>
<dbReference type="RefSeq" id="WP_344431329.1">
    <property type="nucleotide sequence ID" value="NZ_BAAANN010000060.1"/>
</dbReference>
<dbReference type="Pfam" id="PF01047">
    <property type="entry name" value="MarR"/>
    <property type="match status" value="1"/>
</dbReference>
<gene>
    <name evidence="2" type="ORF">GCM10009754_82620</name>
</gene>
<organism evidence="2 3">
    <name type="scientific">Amycolatopsis minnesotensis</name>
    <dbReference type="NCBI Taxonomy" id="337894"/>
    <lineage>
        <taxon>Bacteria</taxon>
        <taxon>Bacillati</taxon>
        <taxon>Actinomycetota</taxon>
        <taxon>Actinomycetes</taxon>
        <taxon>Pseudonocardiales</taxon>
        <taxon>Pseudonocardiaceae</taxon>
        <taxon>Amycolatopsis</taxon>
    </lineage>
</organism>
<dbReference type="EMBL" id="BAAANN010000060">
    <property type="protein sequence ID" value="GAA1991502.1"/>
    <property type="molecule type" value="Genomic_DNA"/>
</dbReference>
<dbReference type="InterPro" id="IPR036390">
    <property type="entry name" value="WH_DNA-bd_sf"/>
</dbReference>
<dbReference type="CDD" id="cd00090">
    <property type="entry name" value="HTH_ARSR"/>
    <property type="match status" value="1"/>
</dbReference>
<dbReference type="PANTHER" id="PTHR39515">
    <property type="entry name" value="CONSERVED PROTEIN"/>
    <property type="match status" value="1"/>
</dbReference>
<comment type="caution">
    <text evidence="2">The sequence shown here is derived from an EMBL/GenBank/DDBJ whole genome shotgun (WGS) entry which is preliminary data.</text>
</comment>
<name>A0ABN2SS02_9PSEU</name>